<organism evidence="3 4">
    <name type="scientific">Tribonema minus</name>
    <dbReference type="NCBI Taxonomy" id="303371"/>
    <lineage>
        <taxon>Eukaryota</taxon>
        <taxon>Sar</taxon>
        <taxon>Stramenopiles</taxon>
        <taxon>Ochrophyta</taxon>
        <taxon>PX clade</taxon>
        <taxon>Xanthophyceae</taxon>
        <taxon>Tribonematales</taxon>
        <taxon>Tribonemataceae</taxon>
        <taxon>Tribonema</taxon>
    </lineage>
</organism>
<keyword evidence="2" id="KW-0812">Transmembrane</keyword>
<keyword evidence="2" id="KW-1133">Transmembrane helix</keyword>
<feature type="transmembrane region" description="Helical" evidence="2">
    <location>
        <begin position="305"/>
        <end position="323"/>
    </location>
</feature>
<sequence>MEDLEPRHTPKHRGSDSEPYGEGLADGLAVSWPPAGVPRRWHGRANAVFVSLILACIGVCAFDVTKTVLARQSPSVSYSRDPTTTAVRMPCWTVCRPLLKAEDDAGGFGGDWQGYPYATQVTCLMTAFSDDQGVPTEGGNVRHRARCPVEPIVERMVTPKGDACDVIRFEDGHEIDVDQDLRLEVTIVPTTPADTYDWVSYYVTEDMPTGGDWKTSDQAYDFGAVKLGNQYAVQITQERQERLECSWGGLKCRHVARSSYSAGTSLITQESDGLSVVFSFTSDPLGVTLLREQDPVDWLNLLSNVYSYFGYCLAAFALLFGFARTTRLRELEEAKTLHILQQHLATAHCQPALEPALEPAPAHAV</sequence>
<evidence type="ECO:0000256" key="2">
    <source>
        <dbReference type="SAM" id="Phobius"/>
    </source>
</evidence>
<dbReference type="EMBL" id="JAFCMP010000510">
    <property type="protein sequence ID" value="KAG5178958.1"/>
    <property type="molecule type" value="Genomic_DNA"/>
</dbReference>
<keyword evidence="2" id="KW-0472">Membrane</keyword>
<feature type="compositionally biased region" description="Basic and acidic residues" evidence="1">
    <location>
        <begin position="1"/>
        <end position="16"/>
    </location>
</feature>
<accession>A0A836CBG7</accession>
<dbReference type="AlphaFoldDB" id="A0A836CBG7"/>
<evidence type="ECO:0000313" key="4">
    <source>
        <dbReference type="Proteomes" id="UP000664859"/>
    </source>
</evidence>
<name>A0A836CBG7_9STRA</name>
<dbReference type="Proteomes" id="UP000664859">
    <property type="component" value="Unassembled WGS sequence"/>
</dbReference>
<evidence type="ECO:0000313" key="3">
    <source>
        <dbReference type="EMBL" id="KAG5178958.1"/>
    </source>
</evidence>
<evidence type="ECO:0008006" key="5">
    <source>
        <dbReference type="Google" id="ProtNLM"/>
    </source>
</evidence>
<evidence type="ECO:0000256" key="1">
    <source>
        <dbReference type="SAM" id="MobiDB-lite"/>
    </source>
</evidence>
<reference evidence="3" key="1">
    <citation type="submission" date="2021-02" db="EMBL/GenBank/DDBJ databases">
        <title>First Annotated Genome of the Yellow-green Alga Tribonema minus.</title>
        <authorList>
            <person name="Mahan K.M."/>
        </authorList>
    </citation>
    <scope>NUCLEOTIDE SEQUENCE</scope>
    <source>
        <strain evidence="3">UTEX B ZZ1240</strain>
    </source>
</reference>
<proteinExistence type="predicted"/>
<protein>
    <recommendedName>
        <fullName evidence="5">Transmembrane protein</fullName>
    </recommendedName>
</protein>
<comment type="caution">
    <text evidence="3">The sequence shown here is derived from an EMBL/GenBank/DDBJ whole genome shotgun (WGS) entry which is preliminary data.</text>
</comment>
<keyword evidence="4" id="KW-1185">Reference proteome</keyword>
<feature type="region of interest" description="Disordered" evidence="1">
    <location>
        <begin position="1"/>
        <end position="21"/>
    </location>
</feature>
<gene>
    <name evidence="3" type="ORF">JKP88DRAFT_327978</name>
</gene>